<comment type="caution">
    <text evidence="1">The sequence shown here is derived from an EMBL/GenBank/DDBJ whole genome shotgun (WGS) entry which is preliminary data.</text>
</comment>
<dbReference type="EMBL" id="QHKM01000010">
    <property type="protein sequence ID" value="RAK63196.1"/>
    <property type="molecule type" value="Genomic_DNA"/>
</dbReference>
<dbReference type="Proteomes" id="UP000248553">
    <property type="component" value="Unassembled WGS sequence"/>
</dbReference>
<proteinExistence type="predicted"/>
<dbReference type="RefSeq" id="WP_111480273.1">
    <property type="nucleotide sequence ID" value="NZ_QHKM01000010.1"/>
</dbReference>
<evidence type="ECO:0000313" key="1">
    <source>
        <dbReference type="EMBL" id="RAK63196.1"/>
    </source>
</evidence>
<keyword evidence="2" id="KW-1185">Reference proteome</keyword>
<dbReference type="OrthoDB" id="949867at2"/>
<dbReference type="AlphaFoldDB" id="A0A328BBI3"/>
<sequence length="183" mass="19700">MLLGATGCKKDPLKTLPKATQEGKNTMGCLVDGKAWTPQGSSGCLTGCGAVEPIFARWRRLRTNGLGGGFTLSFDRIKKDETQSYLSFFAPRLVQASTVALDQAADPFLNGSNPAYGRYIHYSSLPYPDYRTGPDASGTLILTRFDTVACIAAGTFSFTGRHAASGQTVQVTEGRFDVRFAKQ</sequence>
<accession>A0A328BBI3</accession>
<organism evidence="1 2">
    <name type="scientific">Hymenobacter edaphi</name>
    <dbReference type="NCBI Taxonomy" id="2211146"/>
    <lineage>
        <taxon>Bacteria</taxon>
        <taxon>Pseudomonadati</taxon>
        <taxon>Bacteroidota</taxon>
        <taxon>Cytophagia</taxon>
        <taxon>Cytophagales</taxon>
        <taxon>Hymenobacteraceae</taxon>
        <taxon>Hymenobacter</taxon>
    </lineage>
</organism>
<name>A0A328BBI3_9BACT</name>
<protein>
    <submittedName>
        <fullName evidence="1">Uncharacterized protein</fullName>
    </submittedName>
</protein>
<gene>
    <name evidence="1" type="ORF">DLM85_21660</name>
</gene>
<reference evidence="2" key="1">
    <citation type="submission" date="2018-05" db="EMBL/GenBank/DDBJ databases">
        <authorList>
            <person name="Nie L."/>
        </authorList>
    </citation>
    <scope>NUCLEOTIDE SEQUENCE [LARGE SCALE GENOMIC DNA]</scope>
    <source>
        <strain evidence="2">NL</strain>
    </source>
</reference>
<evidence type="ECO:0000313" key="2">
    <source>
        <dbReference type="Proteomes" id="UP000248553"/>
    </source>
</evidence>